<evidence type="ECO:0008006" key="3">
    <source>
        <dbReference type="Google" id="ProtNLM"/>
    </source>
</evidence>
<dbReference type="SUPFAM" id="SSF53474">
    <property type="entry name" value="alpha/beta-Hydrolases"/>
    <property type="match status" value="1"/>
</dbReference>
<dbReference type="InterPro" id="IPR029058">
    <property type="entry name" value="AB_hydrolase_fold"/>
</dbReference>
<accession>A0AAW1Q4P8</accession>
<reference evidence="1 2" key="1">
    <citation type="journal article" date="2024" name="Nat. Commun.">
        <title>Phylogenomics reveals the evolutionary origins of lichenization in chlorophyte algae.</title>
        <authorList>
            <person name="Puginier C."/>
            <person name="Libourel C."/>
            <person name="Otte J."/>
            <person name="Skaloud P."/>
            <person name="Haon M."/>
            <person name="Grisel S."/>
            <person name="Petersen M."/>
            <person name="Berrin J.G."/>
            <person name="Delaux P.M."/>
            <person name="Dal Grande F."/>
            <person name="Keller J."/>
        </authorList>
    </citation>
    <scope>NUCLEOTIDE SEQUENCE [LARGE SCALE GENOMIC DNA]</scope>
    <source>
        <strain evidence="1 2">SAG 2043</strain>
    </source>
</reference>
<comment type="caution">
    <text evidence="1">The sequence shown here is derived from an EMBL/GenBank/DDBJ whole genome shotgun (WGS) entry which is preliminary data.</text>
</comment>
<evidence type="ECO:0000313" key="2">
    <source>
        <dbReference type="Proteomes" id="UP001489004"/>
    </source>
</evidence>
<evidence type="ECO:0000313" key="1">
    <source>
        <dbReference type="EMBL" id="KAK9817015.1"/>
    </source>
</evidence>
<dbReference type="InterPro" id="IPR017395">
    <property type="entry name" value="Chlorophyllase-like"/>
</dbReference>
<dbReference type="Pfam" id="PF07224">
    <property type="entry name" value="Chlorophyllase"/>
    <property type="match status" value="1"/>
</dbReference>
<dbReference type="AlphaFoldDB" id="A0AAW1Q4P8"/>
<dbReference type="Proteomes" id="UP001489004">
    <property type="component" value="Unassembled WGS sequence"/>
</dbReference>
<proteinExistence type="predicted"/>
<dbReference type="PANTHER" id="PTHR33428:SF14">
    <property type="entry name" value="CARBOXYLESTERASE TYPE B DOMAIN-CONTAINING PROTEIN"/>
    <property type="match status" value="1"/>
</dbReference>
<dbReference type="GO" id="GO:0015996">
    <property type="term" value="P:chlorophyll catabolic process"/>
    <property type="evidence" value="ECO:0007669"/>
    <property type="project" value="TreeGrafter"/>
</dbReference>
<keyword evidence="2" id="KW-1185">Reference proteome</keyword>
<dbReference type="PANTHER" id="PTHR33428">
    <property type="entry name" value="CHLOROPHYLLASE-2, CHLOROPLASTIC"/>
    <property type="match status" value="1"/>
</dbReference>
<dbReference type="Gene3D" id="3.40.50.1820">
    <property type="entry name" value="alpha/beta hydrolase"/>
    <property type="match status" value="1"/>
</dbReference>
<name>A0AAW1Q4P8_9CHLO</name>
<protein>
    <recommendedName>
        <fullName evidence="3">Chlorophyllase</fullName>
    </recommendedName>
</protein>
<gene>
    <name evidence="1" type="ORF">WJX72_008340</name>
</gene>
<sequence length="291" mass="31212">MQVAGSTSPDFTQKGPFKPHKAVQGTRFRATCGQAPGCDQAVNLSLTVTVPSSAPEQPHGSFPIVFLFNGFKMRASFYKQYAEHLSSWGCSVLQYDHKFWHTPADASEVQFLDQLIDWVAQQNDTPNTPLSGLVDISKIAVAGHSRGGKLAALHLAGNPRVKTAFLIDPVDSTTYVPPSPQNPSAVQALAGLGKRAGMVAAGITCSCNPAGSNYQKFFGVLGSGSWLAVILQASHQEFLNAPLLNWVFNHVICPPAGSSSHQVTMALTSAPLLRHISGLRLVLRPWPSGWQ</sequence>
<dbReference type="EMBL" id="JALJOR010000005">
    <property type="protein sequence ID" value="KAK9817015.1"/>
    <property type="molecule type" value="Genomic_DNA"/>
</dbReference>
<organism evidence="1 2">
    <name type="scientific">[Myrmecia] bisecta</name>
    <dbReference type="NCBI Taxonomy" id="41462"/>
    <lineage>
        <taxon>Eukaryota</taxon>
        <taxon>Viridiplantae</taxon>
        <taxon>Chlorophyta</taxon>
        <taxon>core chlorophytes</taxon>
        <taxon>Trebouxiophyceae</taxon>
        <taxon>Trebouxiales</taxon>
        <taxon>Trebouxiaceae</taxon>
        <taxon>Myrmecia</taxon>
    </lineage>
</organism>
<dbReference type="GO" id="GO:0047746">
    <property type="term" value="F:chlorophyllase activity"/>
    <property type="evidence" value="ECO:0007669"/>
    <property type="project" value="TreeGrafter"/>
</dbReference>